<gene>
    <name evidence="4" type="primary">ga22258</name>
    <name evidence="4" type="ORF">PR202_ga22258</name>
</gene>
<accession>A0AAV5D2N1</accession>
<dbReference type="Proteomes" id="UP001054889">
    <property type="component" value="Unassembled WGS sequence"/>
</dbReference>
<dbReference type="InterPro" id="IPR050317">
    <property type="entry name" value="Plant_Fungal_Acyltransferase"/>
</dbReference>
<evidence type="ECO:0000256" key="3">
    <source>
        <dbReference type="ARBA" id="ARBA00023315"/>
    </source>
</evidence>
<dbReference type="PANTHER" id="PTHR31642">
    <property type="entry name" value="TRICHOTHECENE 3-O-ACETYLTRANSFERASE"/>
    <property type="match status" value="1"/>
</dbReference>
<sequence>MEYTGNVVLWAQATTTVGELLAKPLRHAVELISRDVARIDDSYFRSFIDFASSGTVEKERLVPTASLAKTMDHSTSVFVSNMKGIPVYDLDFGDGRPFFCTRVYPPQEGFISILPPFTSDGSMDVQVGLFRSAIGIFENCCYSLLAPNAKL</sequence>
<evidence type="ECO:0000313" key="4">
    <source>
        <dbReference type="EMBL" id="GJN04691.1"/>
    </source>
</evidence>
<reference evidence="4" key="2">
    <citation type="submission" date="2021-12" db="EMBL/GenBank/DDBJ databases">
        <title>Resequencing data analysis of finger millet.</title>
        <authorList>
            <person name="Hatakeyama M."/>
            <person name="Aluri S."/>
            <person name="Balachadran M.T."/>
            <person name="Sivarajan S.R."/>
            <person name="Poveda L."/>
            <person name="Shimizu-Inatsugi R."/>
            <person name="Schlapbach R."/>
            <person name="Sreeman S.M."/>
            <person name="Shimizu K.K."/>
        </authorList>
    </citation>
    <scope>NUCLEOTIDE SEQUENCE</scope>
</reference>
<evidence type="ECO:0000256" key="2">
    <source>
        <dbReference type="ARBA" id="ARBA00022679"/>
    </source>
</evidence>
<comment type="similarity">
    <text evidence="1">Belongs to the plant acyltransferase family.</text>
</comment>
<protein>
    <submittedName>
        <fullName evidence="4">Uncharacterized protein</fullName>
    </submittedName>
</protein>
<reference evidence="4" key="1">
    <citation type="journal article" date="2018" name="DNA Res.">
        <title>Multiple hybrid de novo genome assembly of finger millet, an orphan allotetraploid crop.</title>
        <authorList>
            <person name="Hatakeyama M."/>
            <person name="Aluri S."/>
            <person name="Balachadran M.T."/>
            <person name="Sivarajan S.R."/>
            <person name="Patrignani A."/>
            <person name="Gruter S."/>
            <person name="Poveda L."/>
            <person name="Shimizu-Inatsugi R."/>
            <person name="Baeten J."/>
            <person name="Francoijs K.J."/>
            <person name="Nataraja K.N."/>
            <person name="Reddy Y.A.N."/>
            <person name="Phadnis S."/>
            <person name="Ravikumar R.L."/>
            <person name="Schlapbach R."/>
            <person name="Sreeman S.M."/>
            <person name="Shimizu K.K."/>
        </authorList>
    </citation>
    <scope>NUCLEOTIDE SEQUENCE</scope>
</reference>
<comment type="caution">
    <text evidence="4">The sequence shown here is derived from an EMBL/GenBank/DDBJ whole genome shotgun (WGS) entry which is preliminary data.</text>
</comment>
<dbReference type="Gene3D" id="3.30.559.10">
    <property type="entry name" value="Chloramphenicol acetyltransferase-like domain"/>
    <property type="match status" value="1"/>
</dbReference>
<dbReference type="EMBL" id="BQKI01000011">
    <property type="protein sequence ID" value="GJN04691.1"/>
    <property type="molecule type" value="Genomic_DNA"/>
</dbReference>
<dbReference type="GO" id="GO:0016747">
    <property type="term" value="F:acyltransferase activity, transferring groups other than amino-acyl groups"/>
    <property type="evidence" value="ECO:0007669"/>
    <property type="project" value="TreeGrafter"/>
</dbReference>
<dbReference type="PANTHER" id="PTHR31642:SF13">
    <property type="entry name" value="AGMATINE HYDROXYCINNAMOYLTRANSFERASE 1"/>
    <property type="match status" value="1"/>
</dbReference>
<evidence type="ECO:0000256" key="1">
    <source>
        <dbReference type="ARBA" id="ARBA00009861"/>
    </source>
</evidence>
<dbReference type="AlphaFoldDB" id="A0AAV5D2N1"/>
<organism evidence="4 5">
    <name type="scientific">Eleusine coracana subsp. coracana</name>
    <dbReference type="NCBI Taxonomy" id="191504"/>
    <lineage>
        <taxon>Eukaryota</taxon>
        <taxon>Viridiplantae</taxon>
        <taxon>Streptophyta</taxon>
        <taxon>Embryophyta</taxon>
        <taxon>Tracheophyta</taxon>
        <taxon>Spermatophyta</taxon>
        <taxon>Magnoliopsida</taxon>
        <taxon>Liliopsida</taxon>
        <taxon>Poales</taxon>
        <taxon>Poaceae</taxon>
        <taxon>PACMAD clade</taxon>
        <taxon>Chloridoideae</taxon>
        <taxon>Cynodonteae</taxon>
        <taxon>Eleusininae</taxon>
        <taxon>Eleusine</taxon>
    </lineage>
</organism>
<dbReference type="Pfam" id="PF02458">
    <property type="entry name" value="Transferase"/>
    <property type="match status" value="1"/>
</dbReference>
<keyword evidence="2" id="KW-0808">Transferase</keyword>
<evidence type="ECO:0000313" key="5">
    <source>
        <dbReference type="Proteomes" id="UP001054889"/>
    </source>
</evidence>
<keyword evidence="5" id="KW-1185">Reference proteome</keyword>
<name>A0AAV5D2N1_ELECO</name>
<proteinExistence type="inferred from homology"/>
<keyword evidence="3" id="KW-0012">Acyltransferase</keyword>
<dbReference type="InterPro" id="IPR023213">
    <property type="entry name" value="CAT-like_dom_sf"/>
</dbReference>